<dbReference type="CDD" id="cd02440">
    <property type="entry name" value="AdoMet_MTases"/>
    <property type="match status" value="1"/>
</dbReference>
<evidence type="ECO:0000313" key="3">
    <source>
        <dbReference type="EMBL" id="MBC4015986.1"/>
    </source>
</evidence>
<feature type="domain" description="Methyltransferase regulatory" evidence="1">
    <location>
        <begin position="227"/>
        <end position="309"/>
    </location>
</feature>
<dbReference type="PANTHER" id="PTHR43861">
    <property type="entry name" value="TRANS-ACONITATE 2-METHYLTRANSFERASE-RELATED"/>
    <property type="match status" value="1"/>
</dbReference>
<organism evidence="3 4">
    <name type="scientific">Siccirubricoccus deserti</name>
    <dbReference type="NCBI Taxonomy" id="2013562"/>
    <lineage>
        <taxon>Bacteria</taxon>
        <taxon>Pseudomonadati</taxon>
        <taxon>Pseudomonadota</taxon>
        <taxon>Alphaproteobacteria</taxon>
        <taxon>Acetobacterales</taxon>
        <taxon>Roseomonadaceae</taxon>
        <taxon>Siccirubricoccus</taxon>
    </lineage>
</organism>
<protein>
    <submittedName>
        <fullName evidence="3">Methyltransferase regulatory domain-containing protein</fullName>
    </submittedName>
</protein>
<gene>
    <name evidence="3" type="ORF">H7965_11695</name>
</gene>
<sequence length="504" mass="52044">MQPGWAGGYGAETPYVPNFSTSQSPAHLALACAVAGVHWAPDREALTVIDLGCGRGASILALAAANPGWQAIGLDYSPAHVAEAREVAAEARLANARFIEADLAGMDEAAAAALLPEADVITLHGVWTWVSDPVRAGILAVLRSRLKPGGLVMVGYNALPGWSGDLALGKLIQNLAGALHGPADARAAMAFAAAQALHAAGAPALRNSMVLQDFAEGGNNASFGWARYLAHEFLPSAWRPAFPTDVAAAMAGAKLEFVGQAKLWRQFPELWLTPQQREALAALPPGTDRELAQDVFGARQPLREDIFIRGRRPAAPEALGDCCLALERLLPGGAVQIDTGIGKATLPKAVAGPLLAALAETPRRIEALAAIAGDCGLTPRELAVFLVSGHAAVPVWREAAGAAALARARRFNTVVMQRWAGEVQEAGFAIGLAVPRLGGPLPLTAGEAAVAMLLADSGDATPDPGAIARALLAGGLPLEPGKAATLVRDVLNTSLAGWRAMGLV</sequence>
<evidence type="ECO:0000259" key="2">
    <source>
        <dbReference type="Pfam" id="PF13847"/>
    </source>
</evidence>
<dbReference type="RefSeq" id="WP_186770757.1">
    <property type="nucleotide sequence ID" value="NZ_JACOMF010000011.1"/>
</dbReference>
<dbReference type="SUPFAM" id="SSF53335">
    <property type="entry name" value="S-adenosyl-L-methionine-dependent methyltransferases"/>
    <property type="match status" value="1"/>
</dbReference>
<dbReference type="GO" id="GO:0032259">
    <property type="term" value="P:methylation"/>
    <property type="evidence" value="ECO:0007669"/>
    <property type="project" value="UniProtKB-KW"/>
</dbReference>
<keyword evidence="3" id="KW-0808">Transferase</keyword>
<accession>A0A9X0UDS0</accession>
<feature type="domain" description="Methyltransferase" evidence="2">
    <location>
        <begin position="44"/>
        <end position="156"/>
    </location>
</feature>
<evidence type="ECO:0000259" key="1">
    <source>
        <dbReference type="Pfam" id="PF10119"/>
    </source>
</evidence>
<comment type="caution">
    <text evidence="3">The sequence shown here is derived from an EMBL/GenBank/DDBJ whole genome shotgun (WGS) entry which is preliminary data.</text>
</comment>
<dbReference type="EMBL" id="JACOMF010000011">
    <property type="protein sequence ID" value="MBC4015986.1"/>
    <property type="molecule type" value="Genomic_DNA"/>
</dbReference>
<evidence type="ECO:0000313" key="4">
    <source>
        <dbReference type="Proteomes" id="UP000600101"/>
    </source>
</evidence>
<dbReference type="Pfam" id="PF10119">
    <property type="entry name" value="MethyTransf_Reg"/>
    <property type="match status" value="1"/>
</dbReference>
<keyword evidence="4" id="KW-1185">Reference proteome</keyword>
<dbReference type="Pfam" id="PF13847">
    <property type="entry name" value="Methyltransf_31"/>
    <property type="match status" value="1"/>
</dbReference>
<keyword evidence="3" id="KW-0489">Methyltransferase</keyword>
<proteinExistence type="predicted"/>
<dbReference type="InterPro" id="IPR018773">
    <property type="entry name" value="MeTrfase_reg_dom_prd"/>
</dbReference>
<dbReference type="InterPro" id="IPR029063">
    <property type="entry name" value="SAM-dependent_MTases_sf"/>
</dbReference>
<dbReference type="Proteomes" id="UP000600101">
    <property type="component" value="Unassembled WGS sequence"/>
</dbReference>
<dbReference type="Gene3D" id="3.40.50.150">
    <property type="entry name" value="Vaccinia Virus protein VP39"/>
    <property type="match status" value="1"/>
</dbReference>
<name>A0A9X0UDS0_9PROT</name>
<dbReference type="AlphaFoldDB" id="A0A9X0UDS0"/>
<reference evidence="3" key="1">
    <citation type="submission" date="2020-08" db="EMBL/GenBank/DDBJ databases">
        <authorList>
            <person name="Hu Y."/>
            <person name="Nguyen S.V."/>
            <person name="Li F."/>
            <person name="Fanning S."/>
        </authorList>
    </citation>
    <scope>NUCLEOTIDE SEQUENCE</scope>
    <source>
        <strain evidence="3">SYSU D8009</strain>
    </source>
</reference>
<dbReference type="GO" id="GO:0008168">
    <property type="term" value="F:methyltransferase activity"/>
    <property type="evidence" value="ECO:0007669"/>
    <property type="project" value="UniProtKB-KW"/>
</dbReference>
<dbReference type="InterPro" id="IPR025714">
    <property type="entry name" value="Methyltranfer_dom"/>
</dbReference>